<dbReference type="InterPro" id="IPR014001">
    <property type="entry name" value="Helicase_ATP-bd"/>
</dbReference>
<evidence type="ECO:0000259" key="14">
    <source>
        <dbReference type="PROSITE" id="PS51194"/>
    </source>
</evidence>
<dbReference type="InterPro" id="IPR041222">
    <property type="entry name" value="PriA_3primeBD"/>
</dbReference>
<comment type="catalytic activity">
    <reaction evidence="12">
        <text>Couples ATP hydrolysis with the unwinding of duplex DNA by translocating in the 3'-5' direction.</text>
        <dbReference type="EC" id="5.6.2.4"/>
    </reaction>
</comment>
<feature type="binding site" evidence="12">
    <location>
        <position position="478"/>
    </location>
    <ligand>
        <name>Zn(2+)</name>
        <dbReference type="ChEBI" id="CHEBI:29105"/>
        <label>2</label>
    </ligand>
</feature>
<evidence type="ECO:0000313" key="15">
    <source>
        <dbReference type="EMBL" id="EKE80892.1"/>
    </source>
</evidence>
<comment type="cofactor">
    <cofactor evidence="12">
        <name>Zn(2+)</name>
        <dbReference type="ChEBI" id="CHEBI:29105"/>
    </cofactor>
    <text evidence="12">Binds 2 zinc ions per subunit.</text>
</comment>
<proteinExistence type="inferred from homology"/>
<dbReference type="Pfam" id="PF00270">
    <property type="entry name" value="DEAD"/>
    <property type="match status" value="1"/>
</dbReference>
<dbReference type="Pfam" id="PF17764">
    <property type="entry name" value="PriA_3primeBD"/>
    <property type="match status" value="1"/>
</dbReference>
<keyword evidence="1 12" id="KW-0639">Primosome</keyword>
<dbReference type="PATRIC" id="fig|740709.3.peg.2203"/>
<evidence type="ECO:0000256" key="1">
    <source>
        <dbReference type="ARBA" id="ARBA00022515"/>
    </source>
</evidence>
<evidence type="ECO:0000256" key="9">
    <source>
        <dbReference type="ARBA" id="ARBA00023125"/>
    </source>
</evidence>
<keyword evidence="7 12" id="KW-0862">Zinc</keyword>
<evidence type="ECO:0000259" key="13">
    <source>
        <dbReference type="PROSITE" id="PS51192"/>
    </source>
</evidence>
<evidence type="ECO:0000256" key="10">
    <source>
        <dbReference type="ARBA" id="ARBA00023235"/>
    </source>
</evidence>
<evidence type="ECO:0000256" key="5">
    <source>
        <dbReference type="ARBA" id="ARBA00022801"/>
    </source>
</evidence>
<dbReference type="GO" id="GO:0008270">
    <property type="term" value="F:zinc ion binding"/>
    <property type="evidence" value="ECO:0007669"/>
    <property type="project" value="UniProtKB-UniRule"/>
</dbReference>
<organism evidence="15 16">
    <name type="scientific">Idiomarina xiamenensis 10-D-4</name>
    <dbReference type="NCBI Taxonomy" id="740709"/>
    <lineage>
        <taxon>Bacteria</taxon>
        <taxon>Pseudomonadati</taxon>
        <taxon>Pseudomonadota</taxon>
        <taxon>Gammaproteobacteria</taxon>
        <taxon>Alteromonadales</taxon>
        <taxon>Idiomarinaceae</taxon>
        <taxon>Idiomarina</taxon>
    </lineage>
</organism>
<feature type="binding site" evidence="12">
    <location>
        <position position="496"/>
    </location>
    <ligand>
        <name>Zn(2+)</name>
        <dbReference type="ChEBI" id="CHEBI:29105"/>
        <label>2</label>
    </ligand>
</feature>
<evidence type="ECO:0000313" key="16">
    <source>
        <dbReference type="Proteomes" id="UP000014115"/>
    </source>
</evidence>
<comment type="caution">
    <text evidence="15">The sequence shown here is derived from an EMBL/GenBank/DDBJ whole genome shotgun (WGS) entry which is preliminary data.</text>
</comment>
<dbReference type="PANTHER" id="PTHR30580:SF0">
    <property type="entry name" value="PRIMOSOMAL PROTEIN N"/>
    <property type="match status" value="1"/>
</dbReference>
<feature type="domain" description="Helicase ATP-binding" evidence="13">
    <location>
        <begin position="244"/>
        <end position="410"/>
    </location>
</feature>
<dbReference type="InterPro" id="IPR001650">
    <property type="entry name" value="Helicase_C-like"/>
</dbReference>
<dbReference type="SMART" id="SM00490">
    <property type="entry name" value="HELICc"/>
    <property type="match status" value="1"/>
</dbReference>
<keyword evidence="5 12" id="KW-0378">Hydrolase</keyword>
<dbReference type="EMBL" id="AMRG01000014">
    <property type="protein sequence ID" value="EKE80892.1"/>
    <property type="molecule type" value="Genomic_DNA"/>
</dbReference>
<keyword evidence="4 12" id="KW-0547">Nucleotide-binding</keyword>
<dbReference type="Pfam" id="PF18319">
    <property type="entry name" value="Zn_ribbon_PriA"/>
    <property type="match status" value="1"/>
</dbReference>
<keyword evidence="10 12" id="KW-0413">Isomerase</keyword>
<gene>
    <name evidence="12" type="primary">priA</name>
    <name evidence="15" type="ORF">A10D4_10909</name>
</gene>
<evidence type="ECO:0000256" key="7">
    <source>
        <dbReference type="ARBA" id="ARBA00022833"/>
    </source>
</evidence>
<comment type="catalytic activity">
    <reaction evidence="11 12">
        <text>ATP + H2O = ADP + phosphate + H(+)</text>
        <dbReference type="Rhea" id="RHEA:13065"/>
        <dbReference type="ChEBI" id="CHEBI:15377"/>
        <dbReference type="ChEBI" id="CHEBI:15378"/>
        <dbReference type="ChEBI" id="CHEBI:30616"/>
        <dbReference type="ChEBI" id="CHEBI:43474"/>
        <dbReference type="ChEBI" id="CHEBI:456216"/>
        <dbReference type="EC" id="5.6.2.4"/>
    </reaction>
</comment>
<dbReference type="AlphaFoldDB" id="K2K2H3"/>
<dbReference type="GO" id="GO:0043138">
    <property type="term" value="F:3'-5' DNA helicase activity"/>
    <property type="evidence" value="ECO:0007669"/>
    <property type="project" value="UniProtKB-EC"/>
</dbReference>
<keyword evidence="16" id="KW-1185">Reference proteome</keyword>
<evidence type="ECO:0000256" key="8">
    <source>
        <dbReference type="ARBA" id="ARBA00022840"/>
    </source>
</evidence>
<comment type="function">
    <text evidence="12">Initiates the restart of stalled replication forks, which reloads the replicative helicase on sites other than the origin of replication. Recognizes and binds to abandoned replication forks and remodels them to uncover a helicase loading site. Promotes assembly of the primosome at these replication forks.</text>
</comment>
<keyword evidence="8 12" id="KW-0067">ATP-binding</keyword>
<evidence type="ECO:0000256" key="11">
    <source>
        <dbReference type="ARBA" id="ARBA00048988"/>
    </source>
</evidence>
<dbReference type="STRING" id="740709.A10D4_10909"/>
<accession>K2K2H3</accession>
<dbReference type="InterPro" id="IPR005259">
    <property type="entry name" value="PriA"/>
</dbReference>
<feature type="binding site" evidence="12">
    <location>
        <position position="512"/>
    </location>
    <ligand>
        <name>Zn(2+)</name>
        <dbReference type="ChEBI" id="CHEBI:29105"/>
        <label>1</label>
    </ligand>
</feature>
<dbReference type="NCBIfam" id="TIGR00595">
    <property type="entry name" value="priA"/>
    <property type="match status" value="1"/>
</dbReference>
<name>K2K2H3_9GAMM</name>
<dbReference type="CDD" id="cd18804">
    <property type="entry name" value="SF2_C_priA"/>
    <property type="match status" value="1"/>
</dbReference>
<dbReference type="Proteomes" id="UP000014115">
    <property type="component" value="Unassembled WGS sequence"/>
</dbReference>
<keyword evidence="2 12" id="KW-0235">DNA replication</keyword>
<dbReference type="HAMAP" id="MF_00983">
    <property type="entry name" value="PriA"/>
    <property type="match status" value="1"/>
</dbReference>
<dbReference type="InterPro" id="IPR011545">
    <property type="entry name" value="DEAD/DEAH_box_helicase_dom"/>
</dbReference>
<keyword evidence="6 12" id="KW-0347">Helicase</keyword>
<feature type="binding site" evidence="12">
    <location>
        <position position="481"/>
    </location>
    <ligand>
        <name>Zn(2+)</name>
        <dbReference type="ChEBI" id="CHEBI:29105"/>
        <label>2</label>
    </ligand>
</feature>
<feature type="binding site" evidence="12">
    <location>
        <position position="469"/>
    </location>
    <ligand>
        <name>Zn(2+)</name>
        <dbReference type="ChEBI" id="CHEBI:29105"/>
        <label>1</label>
    </ligand>
</feature>
<dbReference type="InterPro" id="IPR027417">
    <property type="entry name" value="P-loop_NTPase"/>
</dbReference>
<sequence length="762" mass="84638">MIKRLAVADVVPCSPLDAVCLHAALMHRKIAAMTADTRIIRVALPVPLAQLYDYDLPLAQDIVVGARLRVPFGQRQLVGICMADQVDAEGEFQRKPALAVIDDQPLWPQPIWQLLNWAAGYYCHALGDALAHAMPVLLRKGEAAAYQSQRYYRLSEAGEDIDINALKRAPQQQRLLNALRQGPLSSAQINATDEGFSAAALRALQEKGWVHAEQRSRRAPSWQLQQAEAPLPLNKEQAIAVAAINRASGAATYLLEGVTGSGKTEVYLQAMAEVLARGQQVLLLVPEIGLTPQTLARMQARFAVPIVMLHSGLTDRERLDAWLDARDGGAAIVVGTRSAIFTPCQRLGMIIIDEEHDASFKQQDGFRYNARDLAVKRAQLEQVPLLLGSATPSLESLENARQQRYHWLQLKQRAGGAKAVKHRVIDLKQQPLEAGLSTPLLTLMQTTLDKGEQVLLFLNRRGYAPALMCHECGWLAQCPRCDAYFTVHQQLGLLQCHHCGTQRPLPRQCHDCGSTQLVGRGVGTEQLEQVLSKRFPDHPVLRIDRDSTRRKGELDKHLQAATEARYPILLGTQMLAKGHHFPQVTLVALLDVDAALYSADFRAPERLGQLYTQVAGRAGRAEKAGMVVLQTHHPEHDLIQDLINNGYGHFALTSLQERQQAALPPCSHLALFRAEGMQREQVIAALDALSAQLPTHPQVQVLGPLPALMERKAGRYRYQLLLQCEQRAIRQQLLQHVLPTLARLPELRKVRWSLDIDPQDFS</sequence>
<protein>
    <recommendedName>
        <fullName evidence="12">Replication restart protein PriA</fullName>
    </recommendedName>
    <alternativeName>
        <fullName evidence="12">ATP-dependent DNA helicase PriA</fullName>
        <ecNumber evidence="12">5.6.2.4</ecNumber>
    </alternativeName>
    <alternativeName>
        <fullName evidence="12">DNA 3'-5' helicase PriA</fullName>
    </alternativeName>
</protein>
<comment type="subunit">
    <text evidence="12">Component of the replication restart primosome.</text>
</comment>
<dbReference type="PROSITE" id="PS51192">
    <property type="entry name" value="HELICASE_ATP_BIND_1"/>
    <property type="match status" value="1"/>
</dbReference>
<comment type="similarity">
    <text evidence="12">Belongs to the helicase family. PriA subfamily.</text>
</comment>
<dbReference type="GO" id="GO:0005524">
    <property type="term" value="F:ATP binding"/>
    <property type="evidence" value="ECO:0007669"/>
    <property type="project" value="UniProtKB-UniRule"/>
</dbReference>
<dbReference type="GO" id="GO:0006302">
    <property type="term" value="P:double-strand break repair"/>
    <property type="evidence" value="ECO:0007669"/>
    <property type="project" value="InterPro"/>
</dbReference>
<dbReference type="NCBIfam" id="NF004067">
    <property type="entry name" value="PRK05580.1-4"/>
    <property type="match status" value="1"/>
</dbReference>
<dbReference type="GO" id="GO:0006269">
    <property type="term" value="P:DNA replication, synthesis of primer"/>
    <property type="evidence" value="ECO:0007669"/>
    <property type="project" value="UniProtKB-KW"/>
</dbReference>
<evidence type="ECO:0000256" key="12">
    <source>
        <dbReference type="HAMAP-Rule" id="MF_00983"/>
    </source>
</evidence>
<dbReference type="Pfam" id="PF18074">
    <property type="entry name" value="PriA_C"/>
    <property type="match status" value="1"/>
</dbReference>
<feature type="binding site" evidence="12">
    <location>
        <position position="472"/>
    </location>
    <ligand>
        <name>Zn(2+)</name>
        <dbReference type="ChEBI" id="CHEBI:29105"/>
        <label>1</label>
    </ligand>
</feature>
<dbReference type="Pfam" id="PF21213">
    <property type="entry name" value="WHD_PriA"/>
    <property type="match status" value="1"/>
</dbReference>
<evidence type="ECO:0000256" key="4">
    <source>
        <dbReference type="ARBA" id="ARBA00022741"/>
    </source>
</evidence>
<dbReference type="GO" id="GO:0006270">
    <property type="term" value="P:DNA replication initiation"/>
    <property type="evidence" value="ECO:0007669"/>
    <property type="project" value="TreeGrafter"/>
</dbReference>
<feature type="domain" description="Helicase C-terminal" evidence="14">
    <location>
        <begin position="479"/>
        <end position="663"/>
    </location>
</feature>
<dbReference type="PANTHER" id="PTHR30580">
    <property type="entry name" value="PRIMOSOMAL PROTEIN N"/>
    <property type="match status" value="1"/>
</dbReference>
<keyword evidence="3 12" id="KW-0479">Metal-binding</keyword>
<dbReference type="GO" id="GO:0016887">
    <property type="term" value="F:ATP hydrolysis activity"/>
    <property type="evidence" value="ECO:0007669"/>
    <property type="project" value="RHEA"/>
</dbReference>
<dbReference type="InterPro" id="IPR048949">
    <property type="entry name" value="WHD_PriA"/>
</dbReference>
<keyword evidence="9 12" id="KW-0238">DNA-binding</keyword>
<dbReference type="GO" id="GO:1990077">
    <property type="term" value="C:primosome complex"/>
    <property type="evidence" value="ECO:0007669"/>
    <property type="project" value="UniProtKB-UniRule"/>
</dbReference>
<feature type="binding site" evidence="12">
    <location>
        <position position="499"/>
    </location>
    <ligand>
        <name>Zn(2+)</name>
        <dbReference type="ChEBI" id="CHEBI:29105"/>
        <label>2</label>
    </ligand>
</feature>
<evidence type="ECO:0000256" key="6">
    <source>
        <dbReference type="ARBA" id="ARBA00022806"/>
    </source>
</evidence>
<reference evidence="15 16" key="1">
    <citation type="journal article" date="2012" name="J. Bacteriol.">
        <title>Genome Sequence of Idiomarina xiamenensis Type Strain 10-D-4.</title>
        <authorList>
            <person name="Lai Q."/>
            <person name="Wang L."/>
            <person name="Wang W."/>
            <person name="Shao Z."/>
        </authorList>
    </citation>
    <scope>NUCLEOTIDE SEQUENCE [LARGE SCALE GENOMIC DNA]</scope>
    <source>
        <strain evidence="15 16">10-D-4</strain>
    </source>
</reference>
<dbReference type="FunFam" id="3.40.50.300:FF:000489">
    <property type="entry name" value="Primosome assembly protein PriA"/>
    <property type="match status" value="1"/>
</dbReference>
<dbReference type="PROSITE" id="PS51194">
    <property type="entry name" value="HELICASE_CTER"/>
    <property type="match status" value="1"/>
</dbReference>
<dbReference type="eggNOG" id="COG1198">
    <property type="taxonomic scope" value="Bacteria"/>
</dbReference>
<dbReference type="NCBIfam" id="NF004065">
    <property type="entry name" value="PRK05580.1-1"/>
    <property type="match status" value="1"/>
</dbReference>
<dbReference type="Gene3D" id="3.40.50.300">
    <property type="entry name" value="P-loop containing nucleotide triphosphate hydrolases"/>
    <property type="match status" value="2"/>
</dbReference>
<dbReference type="SMART" id="SM00487">
    <property type="entry name" value="DEXDc"/>
    <property type="match status" value="1"/>
</dbReference>
<dbReference type="SUPFAM" id="SSF52540">
    <property type="entry name" value="P-loop containing nucleoside triphosphate hydrolases"/>
    <property type="match status" value="2"/>
</dbReference>
<dbReference type="InterPro" id="IPR040498">
    <property type="entry name" value="PriA_CRR"/>
</dbReference>
<dbReference type="Pfam" id="PF00271">
    <property type="entry name" value="Helicase_C"/>
    <property type="match status" value="1"/>
</dbReference>
<dbReference type="GO" id="GO:0003677">
    <property type="term" value="F:DNA binding"/>
    <property type="evidence" value="ECO:0007669"/>
    <property type="project" value="UniProtKB-UniRule"/>
</dbReference>
<dbReference type="InterPro" id="IPR041236">
    <property type="entry name" value="PriA_C"/>
</dbReference>
<feature type="binding site" evidence="12">
    <location>
        <position position="509"/>
    </location>
    <ligand>
        <name>Zn(2+)</name>
        <dbReference type="ChEBI" id="CHEBI:29105"/>
        <label>1</label>
    </ligand>
</feature>
<evidence type="ECO:0000256" key="2">
    <source>
        <dbReference type="ARBA" id="ARBA00022705"/>
    </source>
</evidence>
<dbReference type="InterPro" id="IPR042115">
    <property type="entry name" value="PriA_3primeBD_sf"/>
</dbReference>
<dbReference type="EC" id="5.6.2.4" evidence="12"/>
<dbReference type="GO" id="GO:0006310">
    <property type="term" value="P:DNA recombination"/>
    <property type="evidence" value="ECO:0007669"/>
    <property type="project" value="InterPro"/>
</dbReference>
<evidence type="ECO:0000256" key="3">
    <source>
        <dbReference type="ARBA" id="ARBA00022723"/>
    </source>
</evidence>
<dbReference type="Gene3D" id="3.40.1440.60">
    <property type="entry name" value="PriA, 3(prime) DNA-binding domain"/>
    <property type="match status" value="1"/>
</dbReference>
<dbReference type="CDD" id="cd17929">
    <property type="entry name" value="DEXHc_priA"/>
    <property type="match status" value="1"/>
</dbReference>